<dbReference type="GO" id="GO:0008168">
    <property type="term" value="F:methyltransferase activity"/>
    <property type="evidence" value="ECO:0007669"/>
    <property type="project" value="UniProtKB-KW"/>
</dbReference>
<dbReference type="AlphaFoldDB" id="A0A8I1SN04"/>
<evidence type="ECO:0000313" key="3">
    <source>
        <dbReference type="Proteomes" id="UP000664578"/>
    </source>
</evidence>
<dbReference type="InterPro" id="IPR029063">
    <property type="entry name" value="SAM-dependent_MTases_sf"/>
</dbReference>
<proteinExistence type="predicted"/>
<name>A0A8I1SN04_9BACI</name>
<dbReference type="InterPro" id="IPR025714">
    <property type="entry name" value="Methyltranfer_dom"/>
</dbReference>
<protein>
    <submittedName>
        <fullName evidence="2">Class I SAM-dependent methyltransferase</fullName>
    </submittedName>
</protein>
<dbReference type="CDD" id="cd02440">
    <property type="entry name" value="AdoMet_MTases"/>
    <property type="match status" value="1"/>
</dbReference>
<dbReference type="Pfam" id="PF13847">
    <property type="entry name" value="Methyltransf_31"/>
    <property type="match status" value="1"/>
</dbReference>
<dbReference type="RefSeq" id="WP_206782560.1">
    <property type="nucleotide sequence ID" value="NZ_JAEMWV010000004.1"/>
</dbReference>
<sequence length="255" mass="28773">MNSINVWNPSLYDQKMQFVSKYGESLIDILSPREGERILDLGCGTGDLTAKIAEHNALVTGIDYSEEMINAARNKYSHIQFNVGEGQSFEVNQPYDAIFSNAALHGMKDAKGVLSSVYQALKPKGRFVAEFGGKGNIQTIIESISYFLQHEYSIDAKERNPWYFPSIGEYSALLEETGFKVLFAQHFNRITPLADGEDGMQQWLESFAGDFVTGLSHSEKTHLFGQVTKHLKPQLYIKGQFEADYQRIRIVAIRE</sequence>
<dbReference type="EMBL" id="JAEMWV010000004">
    <property type="protein sequence ID" value="MBN8251884.1"/>
    <property type="molecule type" value="Genomic_DNA"/>
</dbReference>
<dbReference type="Proteomes" id="UP000664578">
    <property type="component" value="Unassembled WGS sequence"/>
</dbReference>
<dbReference type="SUPFAM" id="SSF53335">
    <property type="entry name" value="S-adenosyl-L-methionine-dependent methyltransferases"/>
    <property type="match status" value="1"/>
</dbReference>
<evidence type="ECO:0000259" key="1">
    <source>
        <dbReference type="Pfam" id="PF13847"/>
    </source>
</evidence>
<dbReference type="Gene3D" id="3.40.50.150">
    <property type="entry name" value="Vaccinia Virus protein VP39"/>
    <property type="match status" value="1"/>
</dbReference>
<dbReference type="PANTHER" id="PTHR43861">
    <property type="entry name" value="TRANS-ACONITATE 2-METHYLTRANSFERASE-RELATED"/>
    <property type="match status" value="1"/>
</dbReference>
<accession>A0A8I1SN04</accession>
<reference evidence="2" key="1">
    <citation type="submission" date="2020-12" db="EMBL/GenBank/DDBJ databases">
        <title>PHA producing bacteria isolated from mangrove.</title>
        <authorList>
            <person name="Zheng W."/>
            <person name="Yu S."/>
            <person name="Huang Y."/>
        </authorList>
    </citation>
    <scope>NUCLEOTIDE SEQUENCE</scope>
    <source>
        <strain evidence="2">GN22-4</strain>
    </source>
</reference>
<comment type="caution">
    <text evidence="2">The sequence shown here is derived from an EMBL/GenBank/DDBJ whole genome shotgun (WGS) entry which is preliminary data.</text>
</comment>
<keyword evidence="2" id="KW-0489">Methyltransferase</keyword>
<feature type="domain" description="Methyltransferase" evidence="1">
    <location>
        <begin position="34"/>
        <end position="129"/>
    </location>
</feature>
<dbReference type="PANTHER" id="PTHR43861:SF1">
    <property type="entry name" value="TRANS-ACONITATE 2-METHYLTRANSFERASE"/>
    <property type="match status" value="1"/>
</dbReference>
<organism evidence="2 3">
    <name type="scientific">Priestia flexa</name>
    <dbReference type="NCBI Taxonomy" id="86664"/>
    <lineage>
        <taxon>Bacteria</taxon>
        <taxon>Bacillati</taxon>
        <taxon>Bacillota</taxon>
        <taxon>Bacilli</taxon>
        <taxon>Bacillales</taxon>
        <taxon>Bacillaceae</taxon>
        <taxon>Priestia</taxon>
    </lineage>
</organism>
<keyword evidence="2" id="KW-0808">Transferase</keyword>
<evidence type="ECO:0000313" key="2">
    <source>
        <dbReference type="EMBL" id="MBN8251884.1"/>
    </source>
</evidence>
<dbReference type="GO" id="GO:0032259">
    <property type="term" value="P:methylation"/>
    <property type="evidence" value="ECO:0007669"/>
    <property type="project" value="UniProtKB-KW"/>
</dbReference>
<gene>
    <name evidence="2" type="ORF">JF537_09850</name>
</gene>